<dbReference type="OrthoDB" id="4206464at2"/>
<evidence type="ECO:0000313" key="3">
    <source>
        <dbReference type="Proteomes" id="UP000321389"/>
    </source>
</evidence>
<sequence length="97" mass="10744">MTAAIANDCIEHADDPFACADMLIAYSPVIGEYGLIVHDGGASTVTIRHCPWCGAKLAESQRERWFDELEALGFDDPLSQDIPQEYRSAAWRSKKEA</sequence>
<feature type="domain" description="DUF6980" evidence="1">
    <location>
        <begin position="1"/>
        <end position="92"/>
    </location>
</feature>
<gene>
    <name evidence="2" type="ORF">FQ775_06975</name>
</gene>
<dbReference type="Proteomes" id="UP000321389">
    <property type="component" value="Chromosome"/>
</dbReference>
<protein>
    <recommendedName>
        <fullName evidence="1">DUF6980 domain-containing protein</fullName>
    </recommendedName>
</protein>
<dbReference type="KEGG" id="niy:FQ775_06975"/>
<dbReference type="EMBL" id="CP042301">
    <property type="protein sequence ID" value="QDZ03230.1"/>
    <property type="molecule type" value="Genomic_DNA"/>
</dbReference>
<evidence type="ECO:0000313" key="2">
    <source>
        <dbReference type="EMBL" id="QDZ03230.1"/>
    </source>
</evidence>
<proteinExistence type="predicted"/>
<dbReference type="Pfam" id="PF22400">
    <property type="entry name" value="DUF6980"/>
    <property type="match status" value="1"/>
</dbReference>
<evidence type="ECO:0000259" key="1">
    <source>
        <dbReference type="Pfam" id="PF22400"/>
    </source>
</evidence>
<organism evidence="2 3">
    <name type="scientific">Nitratireductor mangrovi</name>
    <dbReference type="NCBI Taxonomy" id="2599600"/>
    <lineage>
        <taxon>Bacteria</taxon>
        <taxon>Pseudomonadati</taxon>
        <taxon>Pseudomonadota</taxon>
        <taxon>Alphaproteobacteria</taxon>
        <taxon>Hyphomicrobiales</taxon>
        <taxon>Phyllobacteriaceae</taxon>
        <taxon>Nitratireductor</taxon>
    </lineage>
</organism>
<name>A0A5B8L6B2_9HYPH</name>
<dbReference type="InterPro" id="IPR053918">
    <property type="entry name" value="DUF6980"/>
</dbReference>
<keyword evidence="3" id="KW-1185">Reference proteome</keyword>
<accession>A0A5B8L6B2</accession>
<dbReference type="AlphaFoldDB" id="A0A5B8L6B2"/>
<reference evidence="2" key="1">
    <citation type="submission" date="2020-04" db="EMBL/GenBank/DDBJ databases">
        <title>Nitratireductor sp. nov. isolated from mangrove soil.</title>
        <authorList>
            <person name="Ye Y."/>
        </authorList>
    </citation>
    <scope>NUCLEOTIDE SEQUENCE</scope>
    <source>
        <strain evidence="2">SY7</strain>
    </source>
</reference>